<dbReference type="AlphaFoldDB" id="A0A0K8SHZ5"/>
<accession>A0A0K8SHZ5</accession>
<evidence type="ECO:0000313" key="2">
    <source>
        <dbReference type="EMBL" id="JAG52911.1"/>
    </source>
</evidence>
<feature type="region of interest" description="Disordered" evidence="1">
    <location>
        <begin position="1"/>
        <end position="27"/>
    </location>
</feature>
<reference evidence="2" key="1">
    <citation type="submission" date="2014-09" db="EMBL/GenBank/DDBJ databases">
        <authorList>
            <person name="Magalhaes I.L.F."/>
            <person name="Oliveira U."/>
            <person name="Santos F.R."/>
            <person name="Vidigal T.H.D.A."/>
            <person name="Brescovit A.D."/>
            <person name="Santos A.J."/>
        </authorList>
    </citation>
    <scope>NUCLEOTIDE SEQUENCE</scope>
</reference>
<feature type="compositionally biased region" description="Polar residues" evidence="1">
    <location>
        <begin position="1"/>
        <end position="19"/>
    </location>
</feature>
<dbReference type="EMBL" id="GBRD01012915">
    <property type="protein sequence ID" value="JAG52911.1"/>
    <property type="molecule type" value="Transcribed_RNA"/>
</dbReference>
<sequence length="113" mass="12581">MEDLNSANGYQGDGSQTEAEFQEMLAGAESGEPISRLTELLKLCAVDFPVHCLALFASRRSPRSSAVRHMPRAYNIQQPFWLVPTATTNPVTSWFKREAGPPSYPPFLPSHHH</sequence>
<protein>
    <submittedName>
        <fullName evidence="2">Uncharacterized protein</fullName>
    </submittedName>
</protein>
<name>A0A0K8SHZ5_LYGHE</name>
<evidence type="ECO:0000256" key="1">
    <source>
        <dbReference type="SAM" id="MobiDB-lite"/>
    </source>
</evidence>
<proteinExistence type="predicted"/>
<organism evidence="2">
    <name type="scientific">Lygus hesperus</name>
    <name type="common">Western plant bug</name>
    <dbReference type="NCBI Taxonomy" id="30085"/>
    <lineage>
        <taxon>Eukaryota</taxon>
        <taxon>Metazoa</taxon>
        <taxon>Ecdysozoa</taxon>
        <taxon>Arthropoda</taxon>
        <taxon>Hexapoda</taxon>
        <taxon>Insecta</taxon>
        <taxon>Pterygota</taxon>
        <taxon>Neoptera</taxon>
        <taxon>Paraneoptera</taxon>
        <taxon>Hemiptera</taxon>
        <taxon>Heteroptera</taxon>
        <taxon>Panheteroptera</taxon>
        <taxon>Cimicomorpha</taxon>
        <taxon>Miridae</taxon>
        <taxon>Mirini</taxon>
        <taxon>Lygus</taxon>
    </lineage>
</organism>
<dbReference type="EMBL" id="GBRD01012918">
    <property type="protein sequence ID" value="JAG52908.1"/>
    <property type="molecule type" value="Transcribed_RNA"/>
</dbReference>